<dbReference type="SUPFAM" id="SSF49303">
    <property type="entry name" value="beta-Galactosidase/glucuronidase domain"/>
    <property type="match status" value="1"/>
</dbReference>
<dbReference type="InterPro" id="IPR058094">
    <property type="entry name" value="Ig-like_OmpL47-like"/>
</dbReference>
<feature type="region of interest" description="Disordered" evidence="6">
    <location>
        <begin position="42"/>
        <end position="66"/>
    </location>
</feature>
<evidence type="ECO:0000259" key="8">
    <source>
        <dbReference type="PROSITE" id="PS50022"/>
    </source>
</evidence>
<evidence type="ECO:0000256" key="3">
    <source>
        <dbReference type="ARBA" id="ARBA00012756"/>
    </source>
</evidence>
<keyword evidence="5" id="KW-0326">Glycosidase</keyword>
<keyword evidence="7" id="KW-0732">Signal</keyword>
<dbReference type="Pfam" id="PF13290">
    <property type="entry name" value="CHB_HEX_C_1"/>
    <property type="match status" value="1"/>
</dbReference>
<dbReference type="Pfam" id="PF02837">
    <property type="entry name" value="Glyco_hydro_2_N"/>
    <property type="match status" value="1"/>
</dbReference>
<dbReference type="Gene3D" id="3.20.20.80">
    <property type="entry name" value="Glycosidases"/>
    <property type="match status" value="1"/>
</dbReference>
<feature type="signal peptide" evidence="7">
    <location>
        <begin position="1"/>
        <end position="31"/>
    </location>
</feature>
<dbReference type="Pfam" id="PF00703">
    <property type="entry name" value="Glyco_hydro_2"/>
    <property type="match status" value="1"/>
</dbReference>
<dbReference type="Gene3D" id="2.60.120.260">
    <property type="entry name" value="Galactose-binding domain-like"/>
    <property type="match status" value="5"/>
</dbReference>
<evidence type="ECO:0000256" key="4">
    <source>
        <dbReference type="ARBA" id="ARBA00022801"/>
    </source>
</evidence>
<protein>
    <recommendedName>
        <fullName evidence="3">beta-galactosidase</fullName>
        <ecNumber evidence="3">3.2.1.23</ecNumber>
    </recommendedName>
</protein>
<feature type="domain" description="F5/8 type C" evidence="8">
    <location>
        <begin position="240"/>
        <end position="388"/>
    </location>
</feature>
<evidence type="ECO:0000256" key="7">
    <source>
        <dbReference type="SAM" id="SignalP"/>
    </source>
</evidence>
<dbReference type="SUPFAM" id="SSF49785">
    <property type="entry name" value="Galactose-binding domain-like"/>
    <property type="match status" value="5"/>
</dbReference>
<organism evidence="9 10">
    <name type="scientific">Paenibacillus mangrovi</name>
    <dbReference type="NCBI Taxonomy" id="2931978"/>
    <lineage>
        <taxon>Bacteria</taxon>
        <taxon>Bacillati</taxon>
        <taxon>Bacillota</taxon>
        <taxon>Bacilli</taxon>
        <taxon>Bacillales</taxon>
        <taxon>Paenibacillaceae</taxon>
        <taxon>Paenibacillus</taxon>
    </lineage>
</organism>
<dbReference type="GO" id="GO:0030246">
    <property type="term" value="F:carbohydrate binding"/>
    <property type="evidence" value="ECO:0007669"/>
    <property type="project" value="InterPro"/>
</dbReference>
<comment type="similarity">
    <text evidence="2">Belongs to the glycosyl hydrolase 2 family.</text>
</comment>
<keyword evidence="4" id="KW-0378">Hydrolase</keyword>
<dbReference type="InterPro" id="IPR006101">
    <property type="entry name" value="Glyco_hydro_2"/>
</dbReference>
<evidence type="ECO:0000256" key="1">
    <source>
        <dbReference type="ARBA" id="ARBA00001412"/>
    </source>
</evidence>
<dbReference type="PANTHER" id="PTHR46323">
    <property type="entry name" value="BETA-GALACTOSIDASE"/>
    <property type="match status" value="1"/>
</dbReference>
<dbReference type="SUPFAM" id="SSF51445">
    <property type="entry name" value="(Trans)glycosidases"/>
    <property type="match status" value="1"/>
</dbReference>
<feature type="chain" id="PRO_5040721043" description="beta-galactosidase" evidence="7">
    <location>
        <begin position="32"/>
        <end position="1921"/>
    </location>
</feature>
<dbReference type="EMBL" id="JALIRP010000012">
    <property type="protein sequence ID" value="MCJ8014491.1"/>
    <property type="molecule type" value="Genomic_DNA"/>
</dbReference>
<dbReference type="InterPro" id="IPR055826">
    <property type="entry name" value="DUF7402"/>
</dbReference>
<dbReference type="PRINTS" id="PR00132">
    <property type="entry name" value="GLHYDRLASE2"/>
</dbReference>
<dbReference type="RefSeq" id="WP_244729228.1">
    <property type="nucleotide sequence ID" value="NZ_JALIRP010000012.1"/>
</dbReference>
<dbReference type="EC" id="3.2.1.23" evidence="3"/>
<keyword evidence="10" id="KW-1185">Reference proteome</keyword>
<dbReference type="PANTHER" id="PTHR46323:SF2">
    <property type="entry name" value="BETA-GALACTOSIDASE"/>
    <property type="match status" value="1"/>
</dbReference>
<dbReference type="Pfam" id="PF00754">
    <property type="entry name" value="F5_F8_type_C"/>
    <property type="match status" value="3"/>
</dbReference>
<dbReference type="GO" id="GO:0004565">
    <property type="term" value="F:beta-galactosidase activity"/>
    <property type="evidence" value="ECO:0007669"/>
    <property type="project" value="UniProtKB-EC"/>
</dbReference>
<feature type="domain" description="F5/8 type C" evidence="8">
    <location>
        <begin position="465"/>
        <end position="608"/>
    </location>
</feature>
<dbReference type="InterPro" id="IPR017853">
    <property type="entry name" value="GH"/>
</dbReference>
<dbReference type="InterPro" id="IPR006104">
    <property type="entry name" value="Glyco_hydro_2_N"/>
</dbReference>
<evidence type="ECO:0000256" key="2">
    <source>
        <dbReference type="ARBA" id="ARBA00007401"/>
    </source>
</evidence>
<dbReference type="InterPro" id="IPR014718">
    <property type="entry name" value="GH-type_carb-bd"/>
</dbReference>
<dbReference type="InterPro" id="IPR000421">
    <property type="entry name" value="FA58C"/>
</dbReference>
<dbReference type="InterPro" id="IPR050347">
    <property type="entry name" value="Bact_Beta-galactosidase"/>
</dbReference>
<evidence type="ECO:0000256" key="5">
    <source>
        <dbReference type="ARBA" id="ARBA00023295"/>
    </source>
</evidence>
<comment type="catalytic activity">
    <reaction evidence="1">
        <text>Hydrolysis of terminal non-reducing beta-D-galactose residues in beta-D-galactosides.</text>
        <dbReference type="EC" id="3.2.1.23"/>
    </reaction>
</comment>
<dbReference type="InterPro" id="IPR036156">
    <property type="entry name" value="Beta-gal/glucu_dom_sf"/>
</dbReference>
<dbReference type="InterPro" id="IPR059177">
    <property type="entry name" value="GH29D-like_dom"/>
</dbReference>
<feature type="domain" description="F5/8 type C" evidence="8">
    <location>
        <begin position="146"/>
        <end position="239"/>
    </location>
</feature>
<evidence type="ECO:0000256" key="6">
    <source>
        <dbReference type="SAM" id="MobiDB-lite"/>
    </source>
</evidence>
<reference evidence="9" key="1">
    <citation type="submission" date="2022-04" db="EMBL/GenBank/DDBJ databases">
        <title>Paenibacillus mangrovi sp. nov., a novel endophytic bacterium isolated from bark of Kandelia candel.</title>
        <authorList>
            <person name="Tuo L."/>
        </authorList>
    </citation>
    <scope>NUCLEOTIDE SEQUENCE</scope>
    <source>
        <strain evidence="9">KQZ6P-2</strain>
    </source>
</reference>
<dbReference type="Gene3D" id="3.30.1920.20">
    <property type="match status" value="1"/>
</dbReference>
<dbReference type="Proteomes" id="UP001139347">
    <property type="component" value="Unassembled WGS sequence"/>
</dbReference>
<dbReference type="Pfam" id="PF24135">
    <property type="entry name" value="DUF7402"/>
    <property type="match status" value="1"/>
</dbReference>
<dbReference type="InterPro" id="IPR006102">
    <property type="entry name" value="Ig-like_GH2"/>
</dbReference>
<dbReference type="Gene3D" id="2.70.98.10">
    <property type="match status" value="1"/>
</dbReference>
<accession>A0A9X2B4G6</accession>
<feature type="domain" description="F5/8 type C" evidence="8">
    <location>
        <begin position="1584"/>
        <end position="1718"/>
    </location>
</feature>
<sequence length="1921" mass="212221">MWKKRCLAIICSVSMIFTMFFQTTTTSNAYADRIDDQLQMEETNQDAAVQEPEEASTGADAPNNSVTDAVYSSDKVDTTITTKLPADFPAIEALTNVAKGKGVESNLLCYNGSGGPHTSDKLTDGNLKEFAQVDGSSVIGAKDWELTVDLGATSDINLVVFRKLNLGFGNNNNVTQYTIQISNDKSTWSQLGELVDEGGSTYNDMYFMPTSTQHARYIKLFMPQASNWAVAGELEVYSKKTNSNEGIDLSLYPNLALGSRASISEPEYSGHPATHAVDGRLNSYAQADKGQPFDLTLQLKARKTFDTIVLKGWYNDYFKQDQRVKKFRILASDDGQTWKNVVEHTVTTEELKKDIQVSFAPVEAVYVKFEMLEADAWSAILELEIYDVHKLPRVQSNFLTNSTLTKDDLIILESVEGSIIYYTDDGSDPTSSLTKKLYQGPISIAGDMTIRAYAMKEGIRDSEVANYVYYLGTEENVENVAAGKTVTASSSLTGYEAAKAIDGNTTTSWQPANNNAGQWIQIDLGTYYDFYKLKMNWVEDAANYRYVVETSSDGFSWYTYANNNLGSISSMDHVFSKLETHRKYMRIKILGAKSGKKLGIREIQVFAKPSEVVPVIPMYDEPNTDNYDRVVVNPIPIEVDGVETSKISLDGMWYFTMHPQNGFWRNSTDLSSWDKARIPGDLDAEGFAVYKPEDPDWTGGYGDAPFYPGNNMEMPYKQQVFVPNDFANKKVFLRVDKAFSFARVWVNGKFVREHRGAFNAWDADITDYIVPGENNWITVAVTAEGNDGFSFVELRSLRGILSDIVMYATPKSYLNRLHVETDFDDDYNNATLTVMSNAFLEAGKTADVELSLKDMNGEDVPLTPGKIEIAKSFTDYNVNIPISKPAKWDDEHPNLYELTAKLKVDGSVIETVKKKIGFRKITIEKVNGGNVFKINGVARKLHGVNYHTVYGGDGIAYDMDSEKLLLEKAKQNNINYIRAAHYPLSDKTLELCDQLGIYVEQENSITFDFTPGSNSDVKYRNYLLHAVSEMVEKDRSHPSIVMWSIANETSWGENHRLTSEYIKKVIPSIPTKFSWGGQVPDNAPIDIHSNHYKFDGVGKAGRPTVWDEYAHDYSHGNEAQIRFDPGLRENYYQVIKQNWEEIYSNPINLGGAIWDYTDNTYEGKNRVMGNSNWGQIDAWGRDKPEIWATKNVYAPPQYKGADAVSYPGKSAPLKLQYENRYDTVSFNDDDFEILYTVEGKGNGTITSSLAPKQTGDIEVPAPSQGWQLGDKITVEFYKTTAGIRRNVVTNRVTIGTPKYTFAKGNVVAPEVKDAADRIMVTGDNFEISFSKTTGKITGGSYKGEPVLVGGPHLNLGMNSLGDWTLSNLSYEIKDGSAVIIIDGKYGDMGCVFTLNIDSSGRIETKYQMKNSSNIGTYEVGLAYDLASSTDTISWQRDGYLNFYPDNQLGRLAGTAVKENEWKRQYGVKPAMEWKDDEKDFYHYGVNDQGGRGTTDFRASKTNLYYAEMGFNNSDAVVSVFGNGTGSVRASINPDQSVRLNINNAWGYPVNGLAGIGEKKVSVAPNYTNTAVISIADTKNNYNLTYEPVMDNIARKASVTASSQYNANFAPSKAVDGIIGSTSEWASKGEMNPWIQLNWASPQTINTITFYDRPNLSDWAPGGTLTFSDGSTLSVSGIPNDGSGYSVTFPSKTVTWVKFQVSGGSGANVGLSEIEVYNVPPTNTDSSPPITTDNAPTGWVNQDTIITLNAVDVDSGVATTYFTLDGGAEQSGNTITLKTEGIHTLVYWSVDKAGNVEEKRTATVRIDKTAPTLSVQLDQASLWPANHKMVTVNATLDANDAESGVASVVLTSITSNEPDSGQGDIQARIGTEDTSFQLRAERLGQGSGRIYTITYTVTDKAGNTAVATATVTVPHDQSGKSE</sequence>
<dbReference type="InterPro" id="IPR013783">
    <property type="entry name" value="Ig-like_fold"/>
</dbReference>
<dbReference type="PROSITE" id="PS50022">
    <property type="entry name" value="FA58C_3"/>
    <property type="match status" value="4"/>
</dbReference>
<evidence type="ECO:0000313" key="9">
    <source>
        <dbReference type="EMBL" id="MCJ8014491.1"/>
    </source>
</evidence>
<dbReference type="SUPFAM" id="SSF74650">
    <property type="entry name" value="Galactose mutarotase-like"/>
    <property type="match status" value="1"/>
</dbReference>
<name>A0A9X2B4G6_9BACL</name>
<evidence type="ECO:0000313" key="10">
    <source>
        <dbReference type="Proteomes" id="UP001139347"/>
    </source>
</evidence>
<comment type="caution">
    <text evidence="9">The sequence shown here is derived from an EMBL/GenBank/DDBJ whole genome shotgun (WGS) entry which is preliminary data.</text>
</comment>
<dbReference type="Gene3D" id="2.60.40.10">
    <property type="entry name" value="Immunoglobulins"/>
    <property type="match status" value="2"/>
</dbReference>
<dbReference type="GO" id="GO:0009341">
    <property type="term" value="C:beta-galactosidase complex"/>
    <property type="evidence" value="ECO:0007669"/>
    <property type="project" value="TreeGrafter"/>
</dbReference>
<dbReference type="Pfam" id="PF02836">
    <property type="entry name" value="Glyco_hydro_2_C"/>
    <property type="match status" value="1"/>
</dbReference>
<dbReference type="InterPro" id="IPR011013">
    <property type="entry name" value="Gal_mutarotase_sf_dom"/>
</dbReference>
<proteinExistence type="inferred from homology"/>
<dbReference type="NCBIfam" id="NF047446">
    <property type="entry name" value="barrel_OmpL47"/>
    <property type="match status" value="1"/>
</dbReference>
<gene>
    <name evidence="9" type="ORF">MUG84_22585</name>
</gene>
<dbReference type="InterPro" id="IPR008979">
    <property type="entry name" value="Galactose-bd-like_sf"/>
</dbReference>
<dbReference type="InterPro" id="IPR006103">
    <property type="entry name" value="Glyco_hydro_2_cat"/>
</dbReference>
<dbReference type="GO" id="GO:0005990">
    <property type="term" value="P:lactose catabolic process"/>
    <property type="evidence" value="ECO:0007669"/>
    <property type="project" value="TreeGrafter"/>
</dbReference>